<comment type="caution">
    <text evidence="2">The sequence shown here is derived from an EMBL/GenBank/DDBJ whole genome shotgun (WGS) entry which is preliminary data.</text>
</comment>
<reference evidence="2 3" key="1">
    <citation type="journal article" date="2014" name="ISME J.">
        <title>Trehalose/2-sulfotrehalose biosynthesis and glycine-betaine uptake are widely spread mechanisms for osmoadaptation in the Halobacteriales.</title>
        <authorList>
            <person name="Youssef N.H."/>
            <person name="Savage-Ashlock K.N."/>
            <person name="McCully A.L."/>
            <person name="Luedtke B."/>
            <person name="Shaw E.I."/>
            <person name="Hoff W.D."/>
            <person name="Elshahed M.S."/>
        </authorList>
    </citation>
    <scope>NUCLEOTIDE SEQUENCE [LARGE SCALE GENOMIC DNA]</scope>
    <source>
        <strain evidence="2 3">DX253</strain>
    </source>
</reference>
<protein>
    <submittedName>
        <fullName evidence="2">Uncharacterized protein</fullName>
    </submittedName>
</protein>
<accession>E7QNY1</accession>
<feature type="region of interest" description="Disordered" evidence="1">
    <location>
        <begin position="1"/>
        <end position="29"/>
    </location>
</feature>
<organism evidence="2 3">
    <name type="scientific">Haladaptatus paucihalophilus DX253</name>
    <dbReference type="NCBI Taxonomy" id="797209"/>
    <lineage>
        <taxon>Archaea</taxon>
        <taxon>Methanobacteriati</taxon>
        <taxon>Methanobacteriota</taxon>
        <taxon>Stenosarchaea group</taxon>
        <taxon>Halobacteria</taxon>
        <taxon>Halobacteriales</taxon>
        <taxon>Haladaptataceae</taxon>
        <taxon>Haladaptatus</taxon>
    </lineage>
</organism>
<dbReference type="AlphaFoldDB" id="E7QNY1"/>
<gene>
    <name evidence="2" type="ORF">ZOD2009_00785</name>
</gene>
<evidence type="ECO:0000256" key="1">
    <source>
        <dbReference type="SAM" id="MobiDB-lite"/>
    </source>
</evidence>
<evidence type="ECO:0000313" key="3">
    <source>
        <dbReference type="Proteomes" id="UP000003751"/>
    </source>
</evidence>
<name>E7QNY1_HALPU</name>
<evidence type="ECO:0000313" key="2">
    <source>
        <dbReference type="EMBL" id="EFW93634.1"/>
    </source>
</evidence>
<sequence>MDVEGHGIPDSPSETTPLERRKSEGNRTRFEFQLQKVTYRYEGHAKRWKLSCRREK</sequence>
<proteinExistence type="predicted"/>
<dbReference type="Proteomes" id="UP000003751">
    <property type="component" value="Unassembled WGS sequence"/>
</dbReference>
<feature type="compositionally biased region" description="Basic and acidic residues" evidence="1">
    <location>
        <begin position="17"/>
        <end position="29"/>
    </location>
</feature>
<dbReference type="EMBL" id="AEMG01000002">
    <property type="protein sequence ID" value="EFW93634.1"/>
    <property type="molecule type" value="Genomic_DNA"/>
</dbReference>